<evidence type="ECO:0000256" key="3">
    <source>
        <dbReference type="SAM" id="Phobius"/>
    </source>
</evidence>
<feature type="compositionally biased region" description="Polar residues" evidence="2">
    <location>
        <begin position="71"/>
        <end position="81"/>
    </location>
</feature>
<evidence type="ECO:0000313" key="4">
    <source>
        <dbReference type="EMBL" id="CAH2031008.1"/>
    </source>
</evidence>
<feature type="region of interest" description="Disordered" evidence="2">
    <location>
        <begin position="61"/>
        <end position="81"/>
    </location>
</feature>
<name>A0ABM9D8X6_9BACT</name>
<reference evidence="4 5" key="1">
    <citation type="submission" date="2022-03" db="EMBL/GenBank/DDBJ databases">
        <authorList>
            <person name="Koch H."/>
        </authorList>
    </citation>
    <scope>NUCLEOTIDE SEQUENCE [LARGE SCALE GENOMIC DNA]</scope>
    <source>
        <strain evidence="4 5">G1</strain>
    </source>
</reference>
<dbReference type="Proteomes" id="UP001295463">
    <property type="component" value="Chromosome"/>
</dbReference>
<keyword evidence="3" id="KW-0472">Membrane</keyword>
<sequence length="81" mass="8737">MEVAGGLMIMGGLLGVLCMAVWLSLPILLISLRNRLAESRVILEELSQRIAALEKRLHCLPPPSPSSVSSEQTVPKSDQEG</sequence>
<keyword evidence="3" id="KW-0812">Transmembrane</keyword>
<dbReference type="RefSeq" id="WP_305731870.1">
    <property type="nucleotide sequence ID" value="NZ_OW150024.1"/>
</dbReference>
<evidence type="ECO:0000313" key="5">
    <source>
        <dbReference type="Proteomes" id="UP001295463"/>
    </source>
</evidence>
<organism evidence="4 5">
    <name type="scientific">Trichlorobacter ammonificans</name>
    <dbReference type="NCBI Taxonomy" id="2916410"/>
    <lineage>
        <taxon>Bacteria</taxon>
        <taxon>Pseudomonadati</taxon>
        <taxon>Thermodesulfobacteriota</taxon>
        <taxon>Desulfuromonadia</taxon>
        <taxon>Geobacterales</taxon>
        <taxon>Geobacteraceae</taxon>
        <taxon>Trichlorobacter</taxon>
    </lineage>
</organism>
<evidence type="ECO:0000256" key="2">
    <source>
        <dbReference type="SAM" id="MobiDB-lite"/>
    </source>
</evidence>
<feature type="transmembrane region" description="Helical" evidence="3">
    <location>
        <begin position="6"/>
        <end position="30"/>
    </location>
</feature>
<feature type="coiled-coil region" evidence="1">
    <location>
        <begin position="29"/>
        <end position="56"/>
    </location>
</feature>
<gene>
    <name evidence="4" type="ORF">GEAMG1_1194</name>
</gene>
<evidence type="ECO:0008006" key="6">
    <source>
        <dbReference type="Google" id="ProtNLM"/>
    </source>
</evidence>
<keyword evidence="5" id="KW-1185">Reference proteome</keyword>
<dbReference type="EMBL" id="OW150024">
    <property type="protein sequence ID" value="CAH2031008.1"/>
    <property type="molecule type" value="Genomic_DNA"/>
</dbReference>
<accession>A0ABM9D8X6</accession>
<protein>
    <recommendedName>
        <fullName evidence="6">Lipopolysaccharide assembly protein A domain-containing protein</fullName>
    </recommendedName>
</protein>
<proteinExistence type="predicted"/>
<evidence type="ECO:0000256" key="1">
    <source>
        <dbReference type="SAM" id="Coils"/>
    </source>
</evidence>
<keyword evidence="1" id="KW-0175">Coiled coil</keyword>
<keyword evidence="3" id="KW-1133">Transmembrane helix</keyword>